<evidence type="ECO:0000256" key="4">
    <source>
        <dbReference type="PROSITE-ProRule" id="PRU00284"/>
    </source>
</evidence>
<evidence type="ECO:0000313" key="10">
    <source>
        <dbReference type="Proteomes" id="UP000184520"/>
    </source>
</evidence>
<keyword evidence="10" id="KW-1185">Reference proteome</keyword>
<evidence type="ECO:0000259" key="8">
    <source>
        <dbReference type="PROSITE" id="PS50885"/>
    </source>
</evidence>
<dbReference type="InterPro" id="IPR003660">
    <property type="entry name" value="HAMP_dom"/>
</dbReference>
<keyword evidence="2 4" id="KW-0807">Transducer</keyword>
<dbReference type="STRING" id="634436.SAMN05216361_1971"/>
<dbReference type="SMART" id="SM00304">
    <property type="entry name" value="HAMP"/>
    <property type="match status" value="1"/>
</dbReference>
<dbReference type="SMART" id="SM00283">
    <property type="entry name" value="MA"/>
    <property type="match status" value="1"/>
</dbReference>
<feature type="coiled-coil region" evidence="5">
    <location>
        <begin position="282"/>
        <end position="309"/>
    </location>
</feature>
<dbReference type="PRINTS" id="PR00260">
    <property type="entry name" value="CHEMTRNSDUCR"/>
</dbReference>
<dbReference type="EMBL" id="FQWD01000003">
    <property type="protein sequence ID" value="SHG36366.1"/>
    <property type="molecule type" value="Genomic_DNA"/>
</dbReference>
<feature type="transmembrane region" description="Helical" evidence="6">
    <location>
        <begin position="23"/>
        <end position="42"/>
    </location>
</feature>
<feature type="transmembrane region" description="Helical" evidence="6">
    <location>
        <begin position="54"/>
        <end position="77"/>
    </location>
</feature>
<comment type="similarity">
    <text evidence="3">Belongs to the methyl-accepting chemotaxis (MCP) protein family.</text>
</comment>
<dbReference type="Proteomes" id="UP000184520">
    <property type="component" value="Unassembled WGS sequence"/>
</dbReference>
<dbReference type="OrthoDB" id="2489132at2"/>
<evidence type="ECO:0000256" key="3">
    <source>
        <dbReference type="ARBA" id="ARBA00029447"/>
    </source>
</evidence>
<dbReference type="InterPro" id="IPR004089">
    <property type="entry name" value="MCPsignal_dom"/>
</dbReference>
<keyword evidence="6" id="KW-0472">Membrane</keyword>
<dbReference type="PANTHER" id="PTHR32089:SF112">
    <property type="entry name" value="LYSOZYME-LIKE PROTEIN-RELATED"/>
    <property type="match status" value="1"/>
</dbReference>
<evidence type="ECO:0000256" key="1">
    <source>
        <dbReference type="ARBA" id="ARBA00004370"/>
    </source>
</evidence>
<dbReference type="AlphaFoldDB" id="A0A1M5J6W8"/>
<dbReference type="Gene3D" id="1.10.287.950">
    <property type="entry name" value="Methyl-accepting chemotaxis protein"/>
    <property type="match status" value="1"/>
</dbReference>
<dbReference type="GO" id="GO:0004888">
    <property type="term" value="F:transmembrane signaling receptor activity"/>
    <property type="evidence" value="ECO:0007669"/>
    <property type="project" value="InterPro"/>
</dbReference>
<keyword evidence="6" id="KW-1133">Transmembrane helix</keyword>
<keyword evidence="6" id="KW-0812">Transmembrane</keyword>
<evidence type="ECO:0000256" key="6">
    <source>
        <dbReference type="SAM" id="Phobius"/>
    </source>
</evidence>
<reference evidence="10" key="1">
    <citation type="submission" date="2016-11" db="EMBL/GenBank/DDBJ databases">
        <authorList>
            <person name="Varghese N."/>
            <person name="Submissions S."/>
        </authorList>
    </citation>
    <scope>NUCLEOTIDE SEQUENCE [LARGE SCALE GENOMIC DNA]</scope>
    <source>
        <strain evidence="10">CGMCC 1.8995</strain>
    </source>
</reference>
<dbReference type="InterPro" id="IPR004090">
    <property type="entry name" value="Chemotax_Me-accpt_rcpt"/>
</dbReference>
<dbReference type="GO" id="GO:0006935">
    <property type="term" value="P:chemotaxis"/>
    <property type="evidence" value="ECO:0007669"/>
    <property type="project" value="InterPro"/>
</dbReference>
<feature type="domain" description="Methyl-accepting transducer" evidence="7">
    <location>
        <begin position="138"/>
        <end position="374"/>
    </location>
</feature>
<dbReference type="PROSITE" id="PS50885">
    <property type="entry name" value="HAMP"/>
    <property type="match status" value="1"/>
</dbReference>
<dbReference type="GO" id="GO:0016020">
    <property type="term" value="C:membrane"/>
    <property type="evidence" value="ECO:0007669"/>
    <property type="project" value="UniProtKB-SubCell"/>
</dbReference>
<name>A0A1M5J6W8_9ALTE</name>
<sequence>MQTFWQMYNVIEKTFFFTLSRKITGNISFLFIFQIINFYLFYSMLSAPPEEQHAMQGTVISVFVISTLCFGFTIFYLHHLIVRPVKALLSTLNHINHTQGDLSTRLPAFTCDEFSELSAAYNTFAGNLARLIAKIYQDAEKAAEANNTVSHIVDSVNSQAAQQKQNSQSISQSAQDVSHRIDHIVSAAEQVSTSNEVNLNNAVTANDTLETSQEQISSITELLNQFASTVTGLQNNAENVRSILKMVEGFADQTNLLALNAAIEAARAGEAGRGFAVVADEVRSLSAKVADATQQISKFLNEMDTLVKETQNESGRLIDVSTAMNESVNFTRDTFATMMRDFNENIAAFSQILEAVNALSAQQQTAAGIATNIAEVSDDIQYQLEQTVNEASRAKDLANSTQQGLTQFVVKA</sequence>
<evidence type="ECO:0000313" key="9">
    <source>
        <dbReference type="EMBL" id="SHG36366.1"/>
    </source>
</evidence>
<accession>A0A1M5J6W8</accession>
<dbReference type="CDD" id="cd06225">
    <property type="entry name" value="HAMP"/>
    <property type="match status" value="1"/>
</dbReference>
<organism evidence="9 10">
    <name type="scientific">Marisediminitalea aggregata</name>
    <dbReference type="NCBI Taxonomy" id="634436"/>
    <lineage>
        <taxon>Bacteria</taxon>
        <taxon>Pseudomonadati</taxon>
        <taxon>Pseudomonadota</taxon>
        <taxon>Gammaproteobacteria</taxon>
        <taxon>Alteromonadales</taxon>
        <taxon>Alteromonadaceae</taxon>
        <taxon>Marisediminitalea</taxon>
    </lineage>
</organism>
<protein>
    <submittedName>
        <fullName evidence="9">Methyl-accepting chemotaxis protein</fullName>
    </submittedName>
</protein>
<comment type="subcellular location">
    <subcellularLocation>
        <location evidence="1">Membrane</location>
    </subcellularLocation>
</comment>
<gene>
    <name evidence="9" type="ORF">SAMN05216361_1971</name>
</gene>
<dbReference type="PANTHER" id="PTHR32089">
    <property type="entry name" value="METHYL-ACCEPTING CHEMOTAXIS PROTEIN MCPB"/>
    <property type="match status" value="1"/>
</dbReference>
<proteinExistence type="inferred from homology"/>
<dbReference type="GO" id="GO:0007165">
    <property type="term" value="P:signal transduction"/>
    <property type="evidence" value="ECO:0007669"/>
    <property type="project" value="UniProtKB-KW"/>
</dbReference>
<feature type="domain" description="HAMP" evidence="8">
    <location>
        <begin position="79"/>
        <end position="133"/>
    </location>
</feature>
<evidence type="ECO:0000259" key="7">
    <source>
        <dbReference type="PROSITE" id="PS50111"/>
    </source>
</evidence>
<keyword evidence="5" id="KW-0175">Coiled coil</keyword>
<evidence type="ECO:0000256" key="5">
    <source>
        <dbReference type="SAM" id="Coils"/>
    </source>
</evidence>
<dbReference type="SUPFAM" id="SSF58104">
    <property type="entry name" value="Methyl-accepting chemotaxis protein (MCP) signaling domain"/>
    <property type="match status" value="1"/>
</dbReference>
<dbReference type="Pfam" id="PF00672">
    <property type="entry name" value="HAMP"/>
    <property type="match status" value="1"/>
</dbReference>
<evidence type="ECO:0000256" key="2">
    <source>
        <dbReference type="ARBA" id="ARBA00023224"/>
    </source>
</evidence>
<dbReference type="Pfam" id="PF00015">
    <property type="entry name" value="MCPsignal"/>
    <property type="match status" value="1"/>
</dbReference>
<dbReference type="PROSITE" id="PS50111">
    <property type="entry name" value="CHEMOTAXIS_TRANSDUC_2"/>
    <property type="match status" value="1"/>
</dbReference>
<dbReference type="RefSeq" id="WP_073321710.1">
    <property type="nucleotide sequence ID" value="NZ_FQWD01000003.1"/>
</dbReference>